<keyword evidence="1" id="KW-0175">Coiled coil</keyword>
<evidence type="ECO:0000256" key="2">
    <source>
        <dbReference type="SAM" id="MobiDB-lite"/>
    </source>
</evidence>
<dbReference type="InterPro" id="IPR042575">
    <property type="entry name" value="UBAP1_C"/>
</dbReference>
<feature type="region of interest" description="Disordered" evidence="2">
    <location>
        <begin position="445"/>
        <end position="545"/>
    </location>
</feature>
<feature type="compositionally biased region" description="Polar residues" evidence="2">
    <location>
        <begin position="465"/>
        <end position="475"/>
    </location>
</feature>
<dbReference type="AlphaFoldDB" id="A0AAV2H4Y3"/>
<accession>A0AAV2H4Y3</accession>
<keyword evidence="5" id="KW-1185">Reference proteome</keyword>
<dbReference type="Gene3D" id="1.20.120.1920">
    <property type="entry name" value="UBAP1 SOUBA domain"/>
    <property type="match status" value="1"/>
</dbReference>
<dbReference type="EMBL" id="CAXITT010000037">
    <property type="protein sequence ID" value="CAL1528732.1"/>
    <property type="molecule type" value="Genomic_DNA"/>
</dbReference>
<organism evidence="4 5">
    <name type="scientific">Lymnaea stagnalis</name>
    <name type="common">Great pond snail</name>
    <name type="synonym">Helix stagnalis</name>
    <dbReference type="NCBI Taxonomy" id="6523"/>
    <lineage>
        <taxon>Eukaryota</taxon>
        <taxon>Metazoa</taxon>
        <taxon>Spiralia</taxon>
        <taxon>Lophotrochozoa</taxon>
        <taxon>Mollusca</taxon>
        <taxon>Gastropoda</taxon>
        <taxon>Heterobranchia</taxon>
        <taxon>Euthyneura</taxon>
        <taxon>Panpulmonata</taxon>
        <taxon>Hygrophila</taxon>
        <taxon>Lymnaeoidea</taxon>
        <taxon>Lymnaeidae</taxon>
        <taxon>Lymnaea</taxon>
    </lineage>
</organism>
<dbReference type="GO" id="GO:0043130">
    <property type="term" value="F:ubiquitin binding"/>
    <property type="evidence" value="ECO:0007669"/>
    <property type="project" value="InterPro"/>
</dbReference>
<name>A0AAV2H4Y3_LYMST</name>
<feature type="coiled-coil region" evidence="1">
    <location>
        <begin position="71"/>
        <end position="106"/>
    </location>
</feature>
<proteinExistence type="predicted"/>
<dbReference type="GO" id="GO:0043162">
    <property type="term" value="P:ubiquitin-dependent protein catabolic process via the multivesicular body sorting pathway"/>
    <property type="evidence" value="ECO:0007669"/>
    <property type="project" value="InterPro"/>
</dbReference>
<evidence type="ECO:0000313" key="4">
    <source>
        <dbReference type="EMBL" id="CAL1528732.1"/>
    </source>
</evidence>
<feature type="compositionally biased region" description="Low complexity" evidence="2">
    <location>
        <begin position="492"/>
        <end position="503"/>
    </location>
</feature>
<reference evidence="4 5" key="1">
    <citation type="submission" date="2024-04" db="EMBL/GenBank/DDBJ databases">
        <authorList>
            <consortium name="Genoscope - CEA"/>
            <person name="William W."/>
        </authorList>
    </citation>
    <scope>NUCLEOTIDE SEQUENCE [LARGE SCALE GENOMIC DNA]</scope>
</reference>
<evidence type="ECO:0000259" key="3">
    <source>
        <dbReference type="PROSITE" id="PS51497"/>
    </source>
</evidence>
<feature type="domain" description="UMA" evidence="3">
    <location>
        <begin position="21"/>
        <end position="66"/>
    </location>
</feature>
<comment type="caution">
    <text evidence="4">The sequence shown here is derived from an EMBL/GenBank/DDBJ whole genome shotgun (WGS) entry which is preliminary data.</text>
</comment>
<dbReference type="InterPro" id="IPR023340">
    <property type="entry name" value="UMA"/>
</dbReference>
<dbReference type="PROSITE" id="PS51497">
    <property type="entry name" value="UMA"/>
    <property type="match status" value="1"/>
</dbReference>
<dbReference type="PANTHER" id="PTHR15960:SF5">
    <property type="entry name" value="LD44032P"/>
    <property type="match status" value="1"/>
</dbReference>
<dbReference type="Proteomes" id="UP001497497">
    <property type="component" value="Unassembled WGS sequence"/>
</dbReference>
<dbReference type="PANTHER" id="PTHR15960">
    <property type="entry name" value="LD44032P"/>
    <property type="match status" value="1"/>
</dbReference>
<evidence type="ECO:0000256" key="1">
    <source>
        <dbReference type="SAM" id="Coils"/>
    </source>
</evidence>
<gene>
    <name evidence="4" type="ORF">GSLYS_00002902001</name>
</gene>
<dbReference type="GO" id="GO:0000813">
    <property type="term" value="C:ESCRT I complex"/>
    <property type="evidence" value="ECO:0007669"/>
    <property type="project" value="InterPro"/>
</dbReference>
<protein>
    <recommendedName>
        <fullName evidence="3">UMA domain-containing protein</fullName>
    </recommendedName>
</protein>
<dbReference type="InterPro" id="IPR038870">
    <property type="entry name" value="UBAP1"/>
</dbReference>
<evidence type="ECO:0000313" key="5">
    <source>
        <dbReference type="Proteomes" id="UP001497497"/>
    </source>
</evidence>
<sequence length="678" mass="74538">MEERSYSSLGRHGLASSYSYLDGVPFKISSNFRQSPEAVTFPELTRSDISKVLSNEYSFETEEGVLNWARAREAAAKEANLKQQKAKEQREKEKKLQEACVSHNNDTGRNEETQVEGYQISTNMYDIPRKTLQPEEDQNKIAPKPQVLPKHMLKTISEPGTILKPTPIHSSIAKKTNELENNSHFDVSMFESEDDPFDNLELQTINDMEELKVVLDSSAPSNVGGNGQLPSAFNNPSSILPQAVESDSEGFYDVASVIPENTWVKFTDDEPEMKLNCDSQKKSPDQTGAASEVHNSCLQPADSEDGEYFEINNQAALFQNNLINGAHSVLSPTSWPSHGLSSETALGGKLPSHMANSKLFRPVLPPIGIPLDTSGDSTSTVQNPPQSTNPFLQSMGNGYNPFLHNQPNPELGQIDKFSDQPQSLAGFSSDADSLKSAKLIPPPVATKPVLRNRQSGSGARMWSSVGPSLVSSLDESSTKSEIFPGNPYSRHSLSSTDLQLSTSEMAESNRKSPILQNSLPAVPQNPASVPWNRHRPLPPTPSPTMLDNYKSSQLPQNQTAGLSDPYPSLSREAQVFTNSLTSMGFLRARVARAVATFGMDEKEVLDHLIAVDQLVEKKYAPGLVESALHTCKNDTVKAEKFLNMHSQFQELGFQSEQIFKALIATDMHYDKSLDILTA</sequence>